<accession>A0A835M4Z1</accession>
<protein>
    <submittedName>
        <fullName evidence="1">Uncharacterized protein</fullName>
    </submittedName>
</protein>
<sequence>MGFMSRKVLPVCGNMCVCCPALRTRSRQPVKRYKKLLAEIFPKSPDGSPNERKIVKLCEYAAKNPFRIPKIAKHLEQRIYKELRNEHIKIITVAMEAYNKFLSMCKQQMPYYAASLLNVVVELLDNTKQDNLRILGCQTLTRFIYSQADGTYAHNIEVLVPKVCTIAREAGEEPSKRCLRASGLQCISSMVWFMSEFSHICTGFDEIVHVILDNYEPDTRVMDDAESGEAHHNWVAEVVRSETRGAPGAVSPSYMIIRARPERKDLSLLTREEIETPKVWAQICVQKMAELAKESTTMRRVLDPIFIYFDIRRHWVPREGLAMNFVLGPAHCGSLNIVLFSFLPGSEHSILSSIIRHLDHKNVAHDPQVKSNIICIAATLAHQFRSIAVAVESGIVDDLCRHLRKSLQATFALTGEKENNLNVLLQNSIKDCLLEIIKGVGDAQPLFDMMAITLEKPIPVGVAASATVGSMLILAYIISSATSSSHSQQAIPEALLLQLLKTMIHRDVEARIVAHQIFSVLLVPTCDYPRHESVSINSGYPYEPKRSQSKSAPGFASARVLLEKLRREKDGLKVERHGNDPQYDFKEKGTLREEWRQGWVQNNSSNVYKISSTIDRTAGSTVSTGKIPNENVVHFLQLPLSLRDISLDPNNGMLPPSCQRSLFVLATAMLMSTAKFYCIPDLLEFLTSVSCDVDPYLGIGDDQQLYVKPQADVKEYGSTTDHQAALYSLTELREGLLDSDKVILDILVRSLSSVMELDMGQLATQLSEAFRPDDGFLFGPPPWHKGDHLQSLSIPKESLSFDGDFSAIGTIEDDAVSESSVADLSCFIPKISTSPAPSHVISVGQLLESTLEKAGQAAGTAVSTSPLPYSAMTRQCEVLGTCTRKTLSNWLDHGAHDSKSADKLLLTLPSDGRSVIRKISSDIGPRQEGGLSTEPWSAMRLPPASPFDNFLRAVNRQGAIMSPSSFCKS</sequence>
<dbReference type="Pfam" id="PF21052">
    <property type="entry name" value="EFR3_ARM"/>
    <property type="match status" value="1"/>
</dbReference>
<name>A0A835M4Z1_9MAGN</name>
<dbReference type="OrthoDB" id="19232at2759"/>
<evidence type="ECO:0000313" key="1">
    <source>
        <dbReference type="EMBL" id="KAF9619808.1"/>
    </source>
</evidence>
<dbReference type="PANTHER" id="PTHR46087">
    <property type="entry name" value="PUTATIVE, EXPRESSED-RELATED"/>
    <property type="match status" value="1"/>
</dbReference>
<evidence type="ECO:0000313" key="2">
    <source>
        <dbReference type="Proteomes" id="UP000631114"/>
    </source>
</evidence>
<dbReference type="EMBL" id="JADFTS010000002">
    <property type="protein sequence ID" value="KAF9619808.1"/>
    <property type="molecule type" value="Genomic_DNA"/>
</dbReference>
<dbReference type="InterPro" id="IPR055296">
    <property type="entry name" value="SRL2-like"/>
</dbReference>
<gene>
    <name evidence="1" type="ORF">IFM89_009559</name>
</gene>
<proteinExistence type="predicted"/>
<dbReference type="SUPFAM" id="SSF48371">
    <property type="entry name" value="ARM repeat"/>
    <property type="match status" value="1"/>
</dbReference>
<dbReference type="AlphaFoldDB" id="A0A835M4Z1"/>
<keyword evidence="2" id="KW-1185">Reference proteome</keyword>
<dbReference type="Proteomes" id="UP000631114">
    <property type="component" value="Unassembled WGS sequence"/>
</dbReference>
<reference evidence="1 2" key="1">
    <citation type="submission" date="2020-10" db="EMBL/GenBank/DDBJ databases">
        <title>The Coptis chinensis genome and diversification of protoberbering-type alkaloids.</title>
        <authorList>
            <person name="Wang B."/>
            <person name="Shu S."/>
            <person name="Song C."/>
            <person name="Liu Y."/>
        </authorList>
    </citation>
    <scope>NUCLEOTIDE SEQUENCE [LARGE SCALE GENOMIC DNA]</scope>
    <source>
        <strain evidence="1">HL-2020</strain>
        <tissue evidence="1">Leaf</tissue>
    </source>
</reference>
<comment type="caution">
    <text evidence="1">The sequence shown here is derived from an EMBL/GenBank/DDBJ whole genome shotgun (WGS) entry which is preliminary data.</text>
</comment>
<dbReference type="InterPro" id="IPR016024">
    <property type="entry name" value="ARM-type_fold"/>
</dbReference>
<organism evidence="1 2">
    <name type="scientific">Coptis chinensis</name>
    <dbReference type="NCBI Taxonomy" id="261450"/>
    <lineage>
        <taxon>Eukaryota</taxon>
        <taxon>Viridiplantae</taxon>
        <taxon>Streptophyta</taxon>
        <taxon>Embryophyta</taxon>
        <taxon>Tracheophyta</taxon>
        <taxon>Spermatophyta</taxon>
        <taxon>Magnoliopsida</taxon>
        <taxon>Ranunculales</taxon>
        <taxon>Ranunculaceae</taxon>
        <taxon>Coptidoideae</taxon>
        <taxon>Coptis</taxon>
    </lineage>
</organism>
<dbReference type="InterPro" id="IPR049152">
    <property type="entry name" value="EFR3-like_ARM"/>
</dbReference>
<dbReference type="PANTHER" id="PTHR46087:SF11">
    <property type="entry name" value="PROTEIN SEMI-ROLLED LEAF 2"/>
    <property type="match status" value="1"/>
</dbReference>